<evidence type="ECO:0000313" key="2">
    <source>
        <dbReference type="EMBL" id="KAB2807014.1"/>
    </source>
</evidence>
<dbReference type="Proteomes" id="UP000468650">
    <property type="component" value="Unassembled WGS sequence"/>
</dbReference>
<comment type="caution">
    <text evidence="2">The sequence shown here is derived from an EMBL/GenBank/DDBJ whole genome shotgun (WGS) entry which is preliminary data.</text>
</comment>
<dbReference type="EMBL" id="WBVO01000012">
    <property type="protein sequence ID" value="KAB2807014.1"/>
    <property type="molecule type" value="Genomic_DNA"/>
</dbReference>
<protein>
    <submittedName>
        <fullName evidence="2">Carboxypeptidase-like regulatory domain-containing protein</fullName>
    </submittedName>
</protein>
<feature type="signal peptide" evidence="1">
    <location>
        <begin position="1"/>
        <end position="21"/>
    </location>
</feature>
<reference evidence="2 3" key="1">
    <citation type="submission" date="2019-09" db="EMBL/GenBank/DDBJ databases">
        <title>Genomes of family Cryomorphaceae.</title>
        <authorList>
            <person name="Bowman J.P."/>
        </authorList>
    </citation>
    <scope>NUCLEOTIDE SEQUENCE [LARGE SCALE GENOMIC DNA]</scope>
    <source>
        <strain evidence="2 3">LMG 25704</strain>
    </source>
</reference>
<dbReference type="OrthoDB" id="604691at2"/>
<dbReference type="GO" id="GO:0004180">
    <property type="term" value="F:carboxypeptidase activity"/>
    <property type="evidence" value="ECO:0007669"/>
    <property type="project" value="UniProtKB-KW"/>
</dbReference>
<name>A0A6N6RDB3_9FLAO</name>
<keyword evidence="1" id="KW-0732">Signal</keyword>
<evidence type="ECO:0000313" key="3">
    <source>
        <dbReference type="Proteomes" id="UP000468650"/>
    </source>
</evidence>
<dbReference type="InterPro" id="IPR043741">
    <property type="entry name" value="DUF5686"/>
</dbReference>
<keyword evidence="2" id="KW-0121">Carboxypeptidase</keyword>
<feature type="chain" id="PRO_5026829554" evidence="1">
    <location>
        <begin position="22"/>
        <end position="846"/>
    </location>
</feature>
<dbReference type="Pfam" id="PF13715">
    <property type="entry name" value="CarbopepD_reg_2"/>
    <property type="match status" value="1"/>
</dbReference>
<keyword evidence="3" id="KW-1185">Reference proteome</keyword>
<keyword evidence="2" id="KW-0378">Hydrolase</keyword>
<proteinExistence type="predicted"/>
<gene>
    <name evidence="2" type="ORF">F8C67_12520</name>
</gene>
<evidence type="ECO:0000256" key="1">
    <source>
        <dbReference type="SAM" id="SignalP"/>
    </source>
</evidence>
<dbReference type="RefSeq" id="WP_151668204.1">
    <property type="nucleotide sequence ID" value="NZ_WBVO01000012.1"/>
</dbReference>
<dbReference type="AlphaFoldDB" id="A0A6N6RDB3"/>
<dbReference type="SUPFAM" id="SSF49464">
    <property type="entry name" value="Carboxypeptidase regulatory domain-like"/>
    <property type="match status" value="1"/>
</dbReference>
<dbReference type="Gene3D" id="2.60.40.1120">
    <property type="entry name" value="Carboxypeptidase-like, regulatory domain"/>
    <property type="match status" value="1"/>
</dbReference>
<accession>A0A6N6RDB3</accession>
<sequence length="846" mass="96991">MRRPTLYLTLLFFALSFCSFAQSITGVVVDDETGNSIPYAAIIINDQNRGTTTDADGKFEIKSTDDISYFRVRAFGYTSKRFDYSGEAELRFELRSSDNVIGEVEVLAGENPLHRIIRNVIDNRNYNNPTSLDAFSYETYSKFVFTLMSDSLAPDFDTIYAPLDTGNLQLGVNKDSILKIDSSGYRTRKFMESQHLFLMESVTERKYASPRDNEKVLATRISGLQTPLFVLLATEMQSFSFYDNYIKILGSERVNPVAPGAIGRYVYSPLDTILEGQDTVFVIQYFPEPGHSFKGIDGELYVTTDNWAVRRVIARPTNQDLLGIDLGDDGVFGVEIQQFYEKKSNRWFPQELHMDFRRFESDENGVSSAVAVSTSGGSELVGIGRTKLQNIQINPELRSRDIHRISVEIDPNAADRDEEFWNKYRGESLTEKETRTYEVLDSIGEEFNIDQRLKWLLALSTGKIRWGYFDFNIDQIMRYNVYEGFRLGVGLQTSPKLSEHFSVGGKVAYGFGDGVWKYGYFGEIYFDRVSETKLYGGYDFDIFETGGTRYNLQRKTIFTNSDYRFLFIPTFDEVSDVYFGISHRIWPNWRADVSFHRQNRFTSGDYQYRYTSEDVDIALNGFNVAFARLEMEYAPNDRYISGPFGLRALETTYPRFRIAYEESFDGMFDRNFPFRRIDVKAAHQIKRVYTGTTTFTLTGSYIQGDVPYSFLAGPDANASGPLGKFDLANSLATLRGFETMPFNTFAANQYVAIDVRHSFEDRLLDLWGWKPVIDVMYRSTYGELNDAERHLGLNLQGFENIYHEAGLEINKIFGSLGVGFYQRFGPYYTGEYSDNFAFKLSLRTAF</sequence>
<keyword evidence="2" id="KW-0645">Protease</keyword>
<organism evidence="2 3">
    <name type="scientific">Phaeocystidibacter luteus</name>
    <dbReference type="NCBI Taxonomy" id="911197"/>
    <lineage>
        <taxon>Bacteria</taxon>
        <taxon>Pseudomonadati</taxon>
        <taxon>Bacteroidota</taxon>
        <taxon>Flavobacteriia</taxon>
        <taxon>Flavobacteriales</taxon>
        <taxon>Phaeocystidibacteraceae</taxon>
        <taxon>Phaeocystidibacter</taxon>
    </lineage>
</organism>
<dbReference type="InterPro" id="IPR008969">
    <property type="entry name" value="CarboxyPept-like_regulatory"/>
</dbReference>
<dbReference type="Pfam" id="PF18939">
    <property type="entry name" value="DUF5686"/>
    <property type="match status" value="1"/>
</dbReference>